<dbReference type="EMBL" id="JAWDJX010000009">
    <property type="protein sequence ID" value="KAK3055121.1"/>
    <property type="molecule type" value="Genomic_DNA"/>
</dbReference>
<protein>
    <recommendedName>
        <fullName evidence="3">Methyltransferase domain-containing protein</fullName>
    </recommendedName>
</protein>
<organism evidence="1 2">
    <name type="scientific">Extremus antarcticus</name>
    <dbReference type="NCBI Taxonomy" id="702011"/>
    <lineage>
        <taxon>Eukaryota</taxon>
        <taxon>Fungi</taxon>
        <taxon>Dikarya</taxon>
        <taxon>Ascomycota</taxon>
        <taxon>Pezizomycotina</taxon>
        <taxon>Dothideomycetes</taxon>
        <taxon>Dothideomycetidae</taxon>
        <taxon>Mycosphaerellales</taxon>
        <taxon>Extremaceae</taxon>
        <taxon>Extremus</taxon>
    </lineage>
</organism>
<sequence length="260" mass="29473">MNFDPSTPFRVLDVGSGLGEWAIDMADTYPNAEVTAIDLVQQVLVSDQPNYHPISGVDMNDENWAGLQEASFDFVRRSMPSGRVADWPRLLRRALWYLKPYTGQIEIVIMDWQPRSDPSEFPEDAEPLRRWYEDMVSASERAGLPFAYRHDMKQLLKDAGFTDTSGGTEYRCPYWSGGDGDDARTVEIADAMLASTTGSFEETGANIYATLAMPLFTKYLGRSEQEVIRNCEQVVAAIRRRCTPLYHNVYVALRFHLHLA</sequence>
<dbReference type="CDD" id="cd02440">
    <property type="entry name" value="AdoMet_MTases"/>
    <property type="match status" value="1"/>
</dbReference>
<comment type="caution">
    <text evidence="1">The sequence shown here is derived from an EMBL/GenBank/DDBJ whole genome shotgun (WGS) entry which is preliminary data.</text>
</comment>
<dbReference type="Proteomes" id="UP001271007">
    <property type="component" value="Unassembled WGS sequence"/>
</dbReference>
<name>A0AAJ0GB07_9PEZI</name>
<dbReference type="Gene3D" id="3.40.50.150">
    <property type="entry name" value="Vaccinia Virus protein VP39"/>
    <property type="match status" value="1"/>
</dbReference>
<accession>A0AAJ0GB07</accession>
<evidence type="ECO:0008006" key="3">
    <source>
        <dbReference type="Google" id="ProtNLM"/>
    </source>
</evidence>
<proteinExistence type="predicted"/>
<dbReference type="Pfam" id="PF13489">
    <property type="entry name" value="Methyltransf_23"/>
    <property type="match status" value="1"/>
</dbReference>
<reference evidence="1" key="1">
    <citation type="submission" date="2023-04" db="EMBL/GenBank/DDBJ databases">
        <title>Black Yeasts Isolated from many extreme environments.</title>
        <authorList>
            <person name="Coleine C."/>
            <person name="Stajich J.E."/>
            <person name="Selbmann L."/>
        </authorList>
    </citation>
    <scope>NUCLEOTIDE SEQUENCE</scope>
    <source>
        <strain evidence="1">CCFEE 5312</strain>
    </source>
</reference>
<evidence type="ECO:0000313" key="2">
    <source>
        <dbReference type="Proteomes" id="UP001271007"/>
    </source>
</evidence>
<dbReference type="AlphaFoldDB" id="A0AAJ0GB07"/>
<gene>
    <name evidence="1" type="ORF">LTR09_003674</name>
</gene>
<keyword evidence="2" id="KW-1185">Reference proteome</keyword>
<evidence type="ECO:0000313" key="1">
    <source>
        <dbReference type="EMBL" id="KAK3055121.1"/>
    </source>
</evidence>
<dbReference type="SUPFAM" id="SSF53335">
    <property type="entry name" value="S-adenosyl-L-methionine-dependent methyltransferases"/>
    <property type="match status" value="1"/>
</dbReference>
<dbReference type="InterPro" id="IPR029063">
    <property type="entry name" value="SAM-dependent_MTases_sf"/>
</dbReference>